<dbReference type="GO" id="GO:0032259">
    <property type="term" value="P:methylation"/>
    <property type="evidence" value="ECO:0007669"/>
    <property type="project" value="UniProtKB-KW"/>
</dbReference>
<dbReference type="OrthoDB" id="323463at2"/>
<dbReference type="RefSeq" id="WP_011760147.1">
    <property type="nucleotide sequence ID" value="NC_008700.1"/>
</dbReference>
<dbReference type="STRING" id="326297.Sama_2034"/>
<protein>
    <submittedName>
        <fullName evidence="2">Conserved hypothetical methyltransferase</fullName>
    </submittedName>
</protein>
<accession>A1S783</accession>
<dbReference type="SUPFAM" id="SSF53335">
    <property type="entry name" value="S-adenosyl-L-methionine-dependent methyltransferases"/>
    <property type="match status" value="1"/>
</dbReference>
<evidence type="ECO:0000313" key="2">
    <source>
        <dbReference type="EMBL" id="ABM00240.1"/>
    </source>
</evidence>
<sequence>MKLNQNEKAVVTSKGRAWIQSTLEARLLQSLFPKDLPVLERALEIGCGSGNGMEFLKHRLNARQVIAMDLDEEMLALSAKRWQGNDWAFFTEANACQMPFDETAFDLVVEFAVFHHVPDWQGALAEVARVLKPGGYFLYWDLYRFAICNPISRRLFEHPMENRFSHREFTAELERLGLECRQSRELPAMAGMGLFQKAAAIT</sequence>
<dbReference type="GO" id="GO:0008757">
    <property type="term" value="F:S-adenosylmethionine-dependent methyltransferase activity"/>
    <property type="evidence" value="ECO:0007669"/>
    <property type="project" value="InterPro"/>
</dbReference>
<dbReference type="InterPro" id="IPR029063">
    <property type="entry name" value="SAM-dependent_MTases_sf"/>
</dbReference>
<dbReference type="KEGG" id="saz:Sama_2034"/>
<dbReference type="eggNOG" id="COG2226">
    <property type="taxonomic scope" value="Bacteria"/>
</dbReference>
<evidence type="ECO:0000313" key="3">
    <source>
        <dbReference type="Proteomes" id="UP000009175"/>
    </source>
</evidence>
<proteinExistence type="predicted"/>
<name>A1S783_SHEAM</name>
<feature type="domain" description="Methyltransferase type 11" evidence="1">
    <location>
        <begin position="43"/>
        <end position="138"/>
    </location>
</feature>
<dbReference type="HOGENOM" id="CLU_037990_10_3_6"/>
<gene>
    <name evidence="2" type="ordered locus">Sama_2034</name>
</gene>
<keyword evidence="2" id="KW-0808">Transferase</keyword>
<dbReference type="EMBL" id="CP000507">
    <property type="protein sequence ID" value="ABM00240.1"/>
    <property type="molecule type" value="Genomic_DNA"/>
</dbReference>
<dbReference type="Pfam" id="PF08241">
    <property type="entry name" value="Methyltransf_11"/>
    <property type="match status" value="1"/>
</dbReference>
<organism evidence="2 3">
    <name type="scientific">Shewanella amazonensis (strain ATCC BAA-1098 / SB2B)</name>
    <dbReference type="NCBI Taxonomy" id="326297"/>
    <lineage>
        <taxon>Bacteria</taxon>
        <taxon>Pseudomonadati</taxon>
        <taxon>Pseudomonadota</taxon>
        <taxon>Gammaproteobacteria</taxon>
        <taxon>Alteromonadales</taxon>
        <taxon>Shewanellaceae</taxon>
        <taxon>Shewanella</taxon>
    </lineage>
</organism>
<dbReference type="CDD" id="cd02440">
    <property type="entry name" value="AdoMet_MTases"/>
    <property type="match status" value="1"/>
</dbReference>
<dbReference type="PANTHER" id="PTHR43591">
    <property type="entry name" value="METHYLTRANSFERASE"/>
    <property type="match status" value="1"/>
</dbReference>
<reference evidence="2 3" key="1">
    <citation type="submission" date="2006-12" db="EMBL/GenBank/DDBJ databases">
        <title>Complete sequence of Shewanella amazonensis SB2B.</title>
        <authorList>
            <consortium name="US DOE Joint Genome Institute"/>
            <person name="Copeland A."/>
            <person name="Lucas S."/>
            <person name="Lapidus A."/>
            <person name="Barry K."/>
            <person name="Detter J.C."/>
            <person name="Glavina del Rio T."/>
            <person name="Hammon N."/>
            <person name="Israni S."/>
            <person name="Dalin E."/>
            <person name="Tice H."/>
            <person name="Pitluck S."/>
            <person name="Munk A.C."/>
            <person name="Brettin T."/>
            <person name="Bruce D."/>
            <person name="Han C."/>
            <person name="Tapia R."/>
            <person name="Gilna P."/>
            <person name="Schmutz J."/>
            <person name="Larimer F."/>
            <person name="Land M."/>
            <person name="Hauser L."/>
            <person name="Kyrpides N."/>
            <person name="Mikhailova N."/>
            <person name="Fredrickson J."/>
            <person name="Richardson P."/>
        </authorList>
    </citation>
    <scope>NUCLEOTIDE SEQUENCE [LARGE SCALE GENOMIC DNA]</scope>
    <source>
        <strain evidence="3">ATCC BAA-1098 / SB2B</strain>
    </source>
</reference>
<keyword evidence="2" id="KW-0489">Methyltransferase</keyword>
<dbReference type="AlphaFoldDB" id="A1S783"/>
<dbReference type="InterPro" id="IPR013216">
    <property type="entry name" value="Methyltransf_11"/>
</dbReference>
<dbReference type="Gene3D" id="3.40.50.150">
    <property type="entry name" value="Vaccinia Virus protein VP39"/>
    <property type="match status" value="1"/>
</dbReference>
<dbReference type="Proteomes" id="UP000009175">
    <property type="component" value="Chromosome"/>
</dbReference>
<keyword evidence="3" id="KW-1185">Reference proteome</keyword>
<evidence type="ECO:0000259" key="1">
    <source>
        <dbReference type="Pfam" id="PF08241"/>
    </source>
</evidence>